<keyword evidence="1" id="KW-0963">Cytoplasm</keyword>
<dbReference type="SUPFAM" id="SSF53098">
    <property type="entry name" value="Ribonuclease H-like"/>
    <property type="match status" value="1"/>
</dbReference>
<dbReference type="InterPro" id="IPR036397">
    <property type="entry name" value="RNaseH_sf"/>
</dbReference>
<gene>
    <name evidence="8" type="ORF">MNBD_GAMMA05-2572</name>
</gene>
<evidence type="ECO:0000256" key="3">
    <source>
        <dbReference type="ARBA" id="ARBA00022722"/>
    </source>
</evidence>
<dbReference type="EC" id="3.1.26.3" evidence="8"/>
<dbReference type="SUPFAM" id="SSF47819">
    <property type="entry name" value="HRDC-like"/>
    <property type="match status" value="2"/>
</dbReference>
<dbReference type="CDD" id="cd06142">
    <property type="entry name" value="RNaseD_exo"/>
    <property type="match status" value="1"/>
</dbReference>
<feature type="coiled-coil region" evidence="6">
    <location>
        <begin position="271"/>
        <end position="325"/>
    </location>
</feature>
<dbReference type="InterPro" id="IPR010997">
    <property type="entry name" value="HRDC-like_sf"/>
</dbReference>
<organism evidence="8">
    <name type="scientific">hydrothermal vent metagenome</name>
    <dbReference type="NCBI Taxonomy" id="652676"/>
    <lineage>
        <taxon>unclassified sequences</taxon>
        <taxon>metagenomes</taxon>
        <taxon>ecological metagenomes</taxon>
    </lineage>
</organism>
<dbReference type="GO" id="GO:0008033">
    <property type="term" value="P:tRNA processing"/>
    <property type="evidence" value="ECO:0007669"/>
    <property type="project" value="UniProtKB-KW"/>
</dbReference>
<evidence type="ECO:0000256" key="6">
    <source>
        <dbReference type="SAM" id="Coils"/>
    </source>
</evidence>
<dbReference type="GO" id="GO:0000166">
    <property type="term" value="F:nucleotide binding"/>
    <property type="evidence" value="ECO:0007669"/>
    <property type="project" value="InterPro"/>
</dbReference>
<dbReference type="PANTHER" id="PTHR47649">
    <property type="entry name" value="RIBONUCLEASE D"/>
    <property type="match status" value="1"/>
</dbReference>
<dbReference type="InterPro" id="IPR002562">
    <property type="entry name" value="3'-5'_exonuclease_dom"/>
</dbReference>
<dbReference type="Gene3D" id="1.10.150.80">
    <property type="entry name" value="HRDC domain"/>
    <property type="match status" value="2"/>
</dbReference>
<accession>A0A3B0X439</accession>
<dbReference type="EMBL" id="UOFE01000006">
    <property type="protein sequence ID" value="VAW50644.1"/>
    <property type="molecule type" value="Genomic_DNA"/>
</dbReference>
<dbReference type="NCBIfam" id="TIGR01388">
    <property type="entry name" value="rnd"/>
    <property type="match status" value="1"/>
</dbReference>
<dbReference type="InterPro" id="IPR012337">
    <property type="entry name" value="RNaseH-like_sf"/>
</dbReference>
<keyword evidence="3" id="KW-0540">Nuclease</keyword>
<feature type="domain" description="HRDC" evidence="7">
    <location>
        <begin position="211"/>
        <end position="295"/>
    </location>
</feature>
<evidence type="ECO:0000259" key="7">
    <source>
        <dbReference type="PROSITE" id="PS50967"/>
    </source>
</evidence>
<dbReference type="SMART" id="SM00474">
    <property type="entry name" value="35EXOc"/>
    <property type="match status" value="1"/>
</dbReference>
<dbReference type="InterPro" id="IPR006292">
    <property type="entry name" value="RNase_D"/>
</dbReference>
<dbReference type="GO" id="GO:0004525">
    <property type="term" value="F:ribonuclease III activity"/>
    <property type="evidence" value="ECO:0007669"/>
    <property type="project" value="UniProtKB-EC"/>
</dbReference>
<keyword evidence="2" id="KW-0819">tRNA processing</keyword>
<name>A0A3B0X439_9ZZZZ</name>
<dbReference type="GO" id="GO:0003676">
    <property type="term" value="F:nucleic acid binding"/>
    <property type="evidence" value="ECO:0007669"/>
    <property type="project" value="InterPro"/>
</dbReference>
<dbReference type="Pfam" id="PF01612">
    <property type="entry name" value="DNA_pol_A_exo1"/>
    <property type="match status" value="1"/>
</dbReference>
<sequence>MKFILIETSNDMDAMLDHITNQPIIAVDTEFQRETTYYPKLALVQIATDSNVICIDPVAFDAKPALKEILLNKNIEKVFHACSQDMEVLYYYLGETPDNIYDTQIANAFLSDHHQIGYAALVENELGIQLDKSQTRTNWLQRPLTEKQIQYAGDDVLYLYQLHNILDDKLQQAGRKSWFTEECSNLRDNQNNFQVDVKKLWRRVKGATKLSQNTLIIVQYIAEWREQLAQQKDRIRRKILTDTILIQLAFDKPETINYLDPIIISRDRSQYQLNENEKQQLIEIIQSAQQAPESEWPDNRFSVLDNQQKAELKNLQQLVNDKAEELSLSSAIISSRKDLENLILINSTESETGASPIDAKLNIVQGWRLRCIGQQLLDRVASNK</sequence>
<evidence type="ECO:0000256" key="5">
    <source>
        <dbReference type="ARBA" id="ARBA00022839"/>
    </source>
</evidence>
<dbReference type="Pfam" id="PF00570">
    <property type="entry name" value="HRDC"/>
    <property type="match status" value="1"/>
</dbReference>
<dbReference type="InterPro" id="IPR051086">
    <property type="entry name" value="RNase_D-like"/>
</dbReference>
<keyword evidence="5" id="KW-0269">Exonuclease</keyword>
<evidence type="ECO:0000313" key="8">
    <source>
        <dbReference type="EMBL" id="VAW50644.1"/>
    </source>
</evidence>
<dbReference type="Gene3D" id="3.30.420.10">
    <property type="entry name" value="Ribonuclease H-like superfamily/Ribonuclease H"/>
    <property type="match status" value="1"/>
</dbReference>
<keyword evidence="4 8" id="KW-0378">Hydrolase</keyword>
<protein>
    <submittedName>
        <fullName evidence="8">Ribonuclease D</fullName>
        <ecNumber evidence="8">3.1.26.3</ecNumber>
    </submittedName>
</protein>
<proteinExistence type="predicted"/>
<dbReference type="InterPro" id="IPR002121">
    <property type="entry name" value="HRDC_dom"/>
</dbReference>
<evidence type="ECO:0000256" key="1">
    <source>
        <dbReference type="ARBA" id="ARBA00022490"/>
    </source>
</evidence>
<dbReference type="InterPro" id="IPR044876">
    <property type="entry name" value="HRDC_dom_sf"/>
</dbReference>
<evidence type="ECO:0000256" key="2">
    <source>
        <dbReference type="ARBA" id="ARBA00022694"/>
    </source>
</evidence>
<dbReference type="GO" id="GO:0033890">
    <property type="term" value="F:ribonuclease D activity"/>
    <property type="evidence" value="ECO:0007669"/>
    <property type="project" value="InterPro"/>
</dbReference>
<reference evidence="8" key="1">
    <citation type="submission" date="2018-06" db="EMBL/GenBank/DDBJ databases">
        <authorList>
            <person name="Zhirakovskaya E."/>
        </authorList>
    </citation>
    <scope>NUCLEOTIDE SEQUENCE</scope>
</reference>
<dbReference type="PANTHER" id="PTHR47649:SF1">
    <property type="entry name" value="RIBONUCLEASE D"/>
    <property type="match status" value="1"/>
</dbReference>
<dbReference type="GO" id="GO:0008408">
    <property type="term" value="F:3'-5' exonuclease activity"/>
    <property type="evidence" value="ECO:0007669"/>
    <property type="project" value="InterPro"/>
</dbReference>
<dbReference type="PROSITE" id="PS50967">
    <property type="entry name" value="HRDC"/>
    <property type="match status" value="1"/>
</dbReference>
<evidence type="ECO:0000256" key="4">
    <source>
        <dbReference type="ARBA" id="ARBA00022801"/>
    </source>
</evidence>
<dbReference type="AlphaFoldDB" id="A0A3B0X439"/>
<keyword evidence="6" id="KW-0175">Coiled coil</keyword>